<evidence type="ECO:0000313" key="3">
    <source>
        <dbReference type="Proteomes" id="UP001156919"/>
    </source>
</evidence>
<name>A0A976UB63_9CAUD</name>
<reference evidence="2 3" key="1">
    <citation type="submission" date="2022-05" db="EMBL/GenBank/DDBJ databases">
        <title>Diverse viruses of marine archaea discovered using metagenomics.</title>
        <authorList>
            <person name="Zhou Y."/>
        </authorList>
    </citation>
    <scope>NUCLEOTIDE SEQUENCE [LARGE SCALE GENOMIC DNA]</scope>
    <source>
        <strain evidence="2">YSH_462411</strain>
    </source>
</reference>
<feature type="coiled-coil region" evidence="1">
    <location>
        <begin position="1"/>
        <end position="28"/>
    </location>
</feature>
<proteinExistence type="predicted"/>
<keyword evidence="3" id="KW-1185">Reference proteome</keyword>
<sequence length="51" mass="6118">MNIEDMNKQELESLIKVLEKQWSEYINDDKKGMPKMELLVKARIRRKNAVL</sequence>
<keyword evidence="1" id="KW-0175">Coiled coil</keyword>
<dbReference type="EMBL" id="ON649699">
    <property type="protein sequence ID" value="UVF62317.1"/>
    <property type="molecule type" value="Genomic_DNA"/>
</dbReference>
<protein>
    <submittedName>
        <fullName evidence="2">Transcription regulator</fullName>
    </submittedName>
</protein>
<evidence type="ECO:0000313" key="2">
    <source>
        <dbReference type="EMBL" id="UVF62317.1"/>
    </source>
</evidence>
<accession>A0A976UB63</accession>
<evidence type="ECO:0000256" key="1">
    <source>
        <dbReference type="SAM" id="Coils"/>
    </source>
</evidence>
<dbReference type="Proteomes" id="UP001156919">
    <property type="component" value="Segment"/>
</dbReference>
<organism evidence="2 3">
    <name type="scientific">Nitrososphaeria virus YSH_462411</name>
    <dbReference type="NCBI Taxonomy" id="3071321"/>
    <lineage>
        <taxon>Viruses</taxon>
        <taxon>Duplodnaviria</taxon>
        <taxon>Heunggongvirae</taxon>
        <taxon>Uroviricota</taxon>
        <taxon>Caudoviricetes</taxon>
        <taxon>Juravirales</taxon>
        <taxon>Yangangviridae</taxon>
        <taxon>Nohelivirus</taxon>
        <taxon>Nohelivirus yangshanense</taxon>
    </lineage>
</organism>